<feature type="domain" description="HTH luxR-type" evidence="1">
    <location>
        <begin position="267"/>
        <end position="331"/>
    </location>
</feature>
<dbReference type="InterPro" id="IPR000792">
    <property type="entry name" value="Tscrpt_reg_LuxR_C"/>
</dbReference>
<keyword evidence="3" id="KW-1185">Reference proteome</keyword>
<sequence>MSDEHGPDDDPDVACRFTDVEIAVYLSLLQGSASLSDCCTATGLDEHTVARVLDELAGSKLVQPLSTQPRRWRAVAPNLAFLGFLSKLRAEYAKLSRQTTSLNSVLDELQTAMMSDTLDHRSTVGIEKLTDAWETQTKLTELLATARHSVRAMHPTVASDGVAGVDFSTDRALYDRGLEIRSIYPHTARRQREGLSYLRRIQEIGGQFRTTVSVPSRVILIDDRVAVLLLRSRHDGGVIAREPNIVGFFEQLFEDTWDRALPVSEYDYDEDVWREIELLVLVELSTGRSDEAIARRLDISTRTLRRYITGLYERFGVETRFQLGVAAARAGVLSGEPGLD</sequence>
<dbReference type="PANTHER" id="PTHR34293">
    <property type="entry name" value="HTH-TYPE TRANSCRIPTIONAL REGULATOR TRMBL2"/>
    <property type="match status" value="1"/>
</dbReference>
<proteinExistence type="predicted"/>
<dbReference type="SMART" id="SM00421">
    <property type="entry name" value="HTH_LUXR"/>
    <property type="match status" value="1"/>
</dbReference>
<evidence type="ECO:0000259" key="1">
    <source>
        <dbReference type="PROSITE" id="PS50043"/>
    </source>
</evidence>
<dbReference type="SUPFAM" id="SSF56024">
    <property type="entry name" value="Phospholipase D/nuclease"/>
    <property type="match status" value="1"/>
</dbReference>
<dbReference type="CDD" id="cd06170">
    <property type="entry name" value="LuxR_C_like"/>
    <property type="match status" value="1"/>
</dbReference>
<evidence type="ECO:0000313" key="2">
    <source>
        <dbReference type="EMBL" id="EHR61216.1"/>
    </source>
</evidence>
<organism evidence="2 3">
    <name type="scientific">Saccharomonospora cyanea NA-134</name>
    <dbReference type="NCBI Taxonomy" id="882082"/>
    <lineage>
        <taxon>Bacteria</taxon>
        <taxon>Bacillati</taxon>
        <taxon>Actinomycetota</taxon>
        <taxon>Actinomycetes</taxon>
        <taxon>Pseudonocardiales</taxon>
        <taxon>Pseudonocardiaceae</taxon>
        <taxon>Saccharomonospora</taxon>
    </lineage>
</organism>
<accession>H5XQX6</accession>
<dbReference type="HOGENOM" id="CLU_056943_2_0_11"/>
<dbReference type="SUPFAM" id="SSF46894">
    <property type="entry name" value="C-terminal effector domain of the bipartite response regulators"/>
    <property type="match status" value="1"/>
</dbReference>
<dbReference type="InterPro" id="IPR016032">
    <property type="entry name" value="Sig_transdc_resp-reg_C-effctor"/>
</dbReference>
<dbReference type="Proteomes" id="UP000002791">
    <property type="component" value="Chromosome"/>
</dbReference>
<protein>
    <submittedName>
        <fullName evidence="2">Response regulator containing a CheY-like receiver domain and an HTH DNA-binding domain</fullName>
    </submittedName>
</protein>
<dbReference type="InterPro" id="IPR051797">
    <property type="entry name" value="TrmB-like"/>
</dbReference>
<reference evidence="2 3" key="1">
    <citation type="submission" date="2011-11" db="EMBL/GenBank/DDBJ databases">
        <title>The Noncontiguous Finished sequence of Saccharomonospora cyanea NA-134.</title>
        <authorList>
            <consortium name="US DOE Joint Genome Institute"/>
            <person name="Lucas S."/>
            <person name="Han J."/>
            <person name="Lapidus A."/>
            <person name="Cheng J.-F."/>
            <person name="Goodwin L."/>
            <person name="Pitluck S."/>
            <person name="Peters L."/>
            <person name="Ovchinnikova G."/>
            <person name="Lu M."/>
            <person name="Detter J.C."/>
            <person name="Han C."/>
            <person name="Tapia R."/>
            <person name="Land M."/>
            <person name="Hauser L."/>
            <person name="Kyrpides N."/>
            <person name="Ivanova N."/>
            <person name="Pagani I."/>
            <person name="Brambilla E.-M."/>
            <person name="Klenk H.-P."/>
            <person name="Woyke T."/>
        </authorList>
    </citation>
    <scope>NUCLEOTIDE SEQUENCE [LARGE SCALE GENOMIC DNA]</scope>
    <source>
        <strain evidence="2 3">NA-134</strain>
    </source>
</reference>
<dbReference type="STRING" id="882082.SaccyDRAFT_2339"/>
<dbReference type="Pfam" id="PF00196">
    <property type="entry name" value="GerE"/>
    <property type="match status" value="1"/>
</dbReference>
<dbReference type="AlphaFoldDB" id="H5XQX6"/>
<dbReference type="InterPro" id="IPR036388">
    <property type="entry name" value="WH-like_DNA-bd_sf"/>
</dbReference>
<keyword evidence="2" id="KW-0238">DNA-binding</keyword>
<dbReference type="OrthoDB" id="5932488at2"/>
<dbReference type="PANTHER" id="PTHR34293:SF1">
    <property type="entry name" value="HTH-TYPE TRANSCRIPTIONAL REGULATOR TRMBL2"/>
    <property type="match status" value="1"/>
</dbReference>
<dbReference type="GO" id="GO:0003677">
    <property type="term" value="F:DNA binding"/>
    <property type="evidence" value="ECO:0007669"/>
    <property type="project" value="UniProtKB-KW"/>
</dbReference>
<dbReference type="GO" id="GO:0006355">
    <property type="term" value="P:regulation of DNA-templated transcription"/>
    <property type="evidence" value="ECO:0007669"/>
    <property type="project" value="InterPro"/>
</dbReference>
<gene>
    <name evidence="2" type="ORF">SaccyDRAFT_2339</name>
</gene>
<dbReference type="eggNOG" id="COG2197">
    <property type="taxonomic scope" value="Bacteria"/>
</dbReference>
<evidence type="ECO:0000313" key="3">
    <source>
        <dbReference type="Proteomes" id="UP000002791"/>
    </source>
</evidence>
<name>H5XQX6_9PSEU</name>
<dbReference type="RefSeq" id="WP_005456309.1">
    <property type="nucleotide sequence ID" value="NZ_CM001440.1"/>
</dbReference>
<dbReference type="PROSITE" id="PS50043">
    <property type="entry name" value="HTH_LUXR_2"/>
    <property type="match status" value="1"/>
</dbReference>
<dbReference type="Gene3D" id="1.10.10.10">
    <property type="entry name" value="Winged helix-like DNA-binding domain superfamily/Winged helix DNA-binding domain"/>
    <property type="match status" value="2"/>
</dbReference>
<dbReference type="EMBL" id="CM001440">
    <property type="protein sequence ID" value="EHR61216.1"/>
    <property type="molecule type" value="Genomic_DNA"/>
</dbReference>